<gene>
    <name evidence="8" type="ORF">KIM372_09570</name>
</gene>
<dbReference type="InterPro" id="IPR011701">
    <property type="entry name" value="MFS"/>
</dbReference>
<evidence type="ECO:0000256" key="3">
    <source>
        <dbReference type="ARBA" id="ARBA00022692"/>
    </source>
</evidence>
<feature type="transmembrane region" description="Helical" evidence="6">
    <location>
        <begin position="326"/>
        <end position="345"/>
    </location>
</feature>
<evidence type="ECO:0000256" key="2">
    <source>
        <dbReference type="ARBA" id="ARBA00022475"/>
    </source>
</evidence>
<dbReference type="InterPro" id="IPR036259">
    <property type="entry name" value="MFS_trans_sf"/>
</dbReference>
<comment type="subcellular location">
    <subcellularLocation>
        <location evidence="1">Cell membrane</location>
        <topology evidence="1">Multi-pass membrane protein</topology>
    </subcellularLocation>
</comment>
<evidence type="ECO:0000259" key="7">
    <source>
        <dbReference type="PROSITE" id="PS50850"/>
    </source>
</evidence>
<dbReference type="PANTHER" id="PTHR23513:SF6">
    <property type="entry name" value="MAJOR FACILITATOR SUPERFAMILY ASSOCIATED DOMAIN-CONTAINING PROTEIN"/>
    <property type="match status" value="1"/>
</dbReference>
<keyword evidence="3 6" id="KW-0812">Transmembrane</keyword>
<feature type="transmembrane region" description="Helical" evidence="6">
    <location>
        <begin position="107"/>
        <end position="127"/>
    </location>
</feature>
<proteinExistence type="predicted"/>
<dbReference type="EMBL" id="AP026798">
    <property type="protein sequence ID" value="BDR53050.1"/>
    <property type="molecule type" value="Genomic_DNA"/>
</dbReference>
<dbReference type="Pfam" id="PF07690">
    <property type="entry name" value="MFS_1"/>
    <property type="match status" value="1"/>
</dbReference>
<sequence>MNLLLTIHVYNATGSSPAAVSLLFVITYLPNFLVAPLGSGLADRFNRRLLVTCCDLIQAGLCLVFLLSPNLPVMLLLAFLITSIRAIIKPARYALAAQLTQGPQRSAINALMMIATTVAGILSGAFAGLMSGLAGGLAFALAAGVSLLAAAFDLVRAWRVPAVAREQKPKGGRAGFSGWKASSGLVQTLRLVVGKPLLRDLTICSTLLWTGLGLQEPLLVVFTKNVLVGSDATYSYLTAVGSVGSLLGALLAAPLSRSIPSAVKSYAIAVTASGAIFALFAGSGALPAAFALFFAFNASYGIANVIDELLEQEFSPDRLRARTISVVGAIATGGYLIGGGLVGLLTEHVGAQWSAVLSAAFILIGGLYALATMPRRAQTELLHSSQEKA</sequence>
<feature type="transmembrane region" description="Helical" evidence="6">
    <location>
        <begin position="20"/>
        <end position="42"/>
    </location>
</feature>
<dbReference type="PROSITE" id="PS50850">
    <property type="entry name" value="MFS"/>
    <property type="match status" value="1"/>
</dbReference>
<keyword evidence="9" id="KW-1185">Reference proteome</keyword>
<evidence type="ECO:0000313" key="8">
    <source>
        <dbReference type="EMBL" id="BDR53050.1"/>
    </source>
</evidence>
<evidence type="ECO:0000256" key="6">
    <source>
        <dbReference type="SAM" id="Phobius"/>
    </source>
</evidence>
<dbReference type="Gene3D" id="1.20.1250.20">
    <property type="entry name" value="MFS general substrate transporter like domains"/>
    <property type="match status" value="1"/>
</dbReference>
<protein>
    <submittedName>
        <fullName evidence="8">MFS transporter</fullName>
    </submittedName>
</protein>
<evidence type="ECO:0000256" key="5">
    <source>
        <dbReference type="ARBA" id="ARBA00023136"/>
    </source>
</evidence>
<evidence type="ECO:0000256" key="4">
    <source>
        <dbReference type="ARBA" id="ARBA00022989"/>
    </source>
</evidence>
<accession>A0ABN6SDR3</accession>
<feature type="transmembrane region" description="Helical" evidence="6">
    <location>
        <begin position="133"/>
        <end position="155"/>
    </location>
</feature>
<keyword evidence="2" id="KW-1003">Cell membrane</keyword>
<organism evidence="8 9">
    <name type="scientific">Bombiscardovia nodaiensis</name>
    <dbReference type="NCBI Taxonomy" id="2932181"/>
    <lineage>
        <taxon>Bacteria</taxon>
        <taxon>Bacillati</taxon>
        <taxon>Actinomycetota</taxon>
        <taxon>Actinomycetes</taxon>
        <taxon>Bifidobacteriales</taxon>
        <taxon>Bifidobacteriaceae</taxon>
        <taxon>Bombiscardovia</taxon>
    </lineage>
</organism>
<feature type="domain" description="Major facilitator superfamily (MFS) profile" evidence="7">
    <location>
        <begin position="1"/>
        <end position="377"/>
    </location>
</feature>
<keyword evidence="5 6" id="KW-0472">Membrane</keyword>
<keyword evidence="4 6" id="KW-1133">Transmembrane helix</keyword>
<dbReference type="PANTHER" id="PTHR23513">
    <property type="entry name" value="INTEGRAL MEMBRANE EFFLUX PROTEIN-RELATED"/>
    <property type="match status" value="1"/>
</dbReference>
<dbReference type="Proteomes" id="UP001321766">
    <property type="component" value="Chromosome"/>
</dbReference>
<dbReference type="InterPro" id="IPR020846">
    <property type="entry name" value="MFS_dom"/>
</dbReference>
<evidence type="ECO:0000313" key="9">
    <source>
        <dbReference type="Proteomes" id="UP001321766"/>
    </source>
</evidence>
<dbReference type="SUPFAM" id="SSF103473">
    <property type="entry name" value="MFS general substrate transporter"/>
    <property type="match status" value="1"/>
</dbReference>
<evidence type="ECO:0000256" key="1">
    <source>
        <dbReference type="ARBA" id="ARBA00004651"/>
    </source>
</evidence>
<feature type="transmembrane region" description="Helical" evidence="6">
    <location>
        <begin position="234"/>
        <end position="253"/>
    </location>
</feature>
<reference evidence="8 9" key="1">
    <citation type="journal article" date="2023" name="Microbiol. Spectr.">
        <title>Symbiosis of Carpenter Bees with Uncharacterized Lactic Acid Bacteria Showing NAD Auxotrophy.</title>
        <authorList>
            <person name="Kawasaki S."/>
            <person name="Ozawa K."/>
            <person name="Mori T."/>
            <person name="Yamamoto A."/>
            <person name="Ito M."/>
            <person name="Ohkuma M."/>
            <person name="Sakamoto M."/>
            <person name="Matsutani M."/>
        </authorList>
    </citation>
    <scope>NUCLEOTIDE SEQUENCE [LARGE SCALE GENOMIC DNA]</scope>
    <source>
        <strain evidence="8 9">Kim37-2</strain>
    </source>
</reference>
<name>A0ABN6SDR3_9BIFI</name>
<feature type="transmembrane region" description="Helical" evidence="6">
    <location>
        <begin position="351"/>
        <end position="371"/>
    </location>
</feature>